<name>A0ABQ2L7I7_9BACL</name>
<evidence type="ECO:0000259" key="5">
    <source>
        <dbReference type="SMART" id="SM00796"/>
    </source>
</evidence>
<accession>A0ABQ2L7I7</accession>
<dbReference type="SMART" id="SM00796">
    <property type="entry name" value="AHS1"/>
    <property type="match status" value="1"/>
</dbReference>
<keyword evidence="7" id="KW-1185">Reference proteome</keyword>
<keyword evidence="2" id="KW-0378">Hydrolase</keyword>
<feature type="compositionally biased region" description="Low complexity" evidence="4">
    <location>
        <begin position="255"/>
        <end position="274"/>
    </location>
</feature>
<evidence type="ECO:0000256" key="2">
    <source>
        <dbReference type="ARBA" id="ARBA00022801"/>
    </source>
</evidence>
<dbReference type="NCBIfam" id="TIGR00370">
    <property type="entry name" value="5-oxoprolinase subunit PxpB"/>
    <property type="match status" value="1"/>
</dbReference>
<dbReference type="PANTHER" id="PTHR34698">
    <property type="entry name" value="5-OXOPROLINASE SUBUNIT B"/>
    <property type="match status" value="1"/>
</dbReference>
<dbReference type="Gene3D" id="3.30.1360.40">
    <property type="match status" value="1"/>
</dbReference>
<evidence type="ECO:0000313" key="7">
    <source>
        <dbReference type="Proteomes" id="UP000606653"/>
    </source>
</evidence>
<reference evidence="7" key="1">
    <citation type="journal article" date="2019" name="Int. J. Syst. Evol. Microbiol.">
        <title>The Global Catalogue of Microorganisms (GCM) 10K type strain sequencing project: providing services to taxonomists for standard genome sequencing and annotation.</title>
        <authorList>
            <consortium name="The Broad Institute Genomics Platform"/>
            <consortium name="The Broad Institute Genome Sequencing Center for Infectious Disease"/>
            <person name="Wu L."/>
            <person name="Ma J."/>
        </authorList>
    </citation>
    <scope>NUCLEOTIDE SEQUENCE [LARGE SCALE GENOMIC DNA]</scope>
    <source>
        <strain evidence="7">CGMCC 1.6964</strain>
    </source>
</reference>
<protein>
    <submittedName>
        <fullName evidence="6">Kinase A inhibitor</fullName>
    </submittedName>
</protein>
<feature type="domain" description="Carboxyltransferase" evidence="5">
    <location>
        <begin position="14"/>
        <end position="233"/>
    </location>
</feature>
<gene>
    <name evidence="6" type="primary">kipI</name>
    <name evidence="6" type="ORF">GCM10010969_30400</name>
</gene>
<feature type="region of interest" description="Disordered" evidence="4">
    <location>
        <begin position="255"/>
        <end position="281"/>
    </location>
</feature>
<evidence type="ECO:0000256" key="1">
    <source>
        <dbReference type="ARBA" id="ARBA00022741"/>
    </source>
</evidence>
<keyword evidence="1" id="KW-0547">Nucleotide-binding</keyword>
<dbReference type="Gene3D" id="2.40.100.10">
    <property type="entry name" value="Cyclophilin-like"/>
    <property type="match status" value="1"/>
</dbReference>
<dbReference type="PANTHER" id="PTHR34698:SF2">
    <property type="entry name" value="5-OXOPROLINASE SUBUNIT B"/>
    <property type="match status" value="1"/>
</dbReference>
<sequence>MSHSEAVTSLNHIPCVAPYGECAVRVFWDAEIRPDIHRQVRALHEELERRPFPGMLECVPSYAAVTVFYDPYTVWTARKQGDFGRDFSAEDPVYRTIVSLLEKRAAALDILAVSEPAVVEIPICYGGEYGPDLEEVARHAGMTPEEVVKVHASGEYLVYMLGFAPGFPYLGGMAESIAAPRRETPRSAIPAGSVGIAGKQTGIYPLSTPGGWQLIGRTPLPLFRPTEDPPSLLRAGDIIVFRPISRDEFRRLEQSGEYAVSEGASGAEASQAEISHGEERL</sequence>
<dbReference type="InterPro" id="IPR010016">
    <property type="entry name" value="PxpB"/>
</dbReference>
<keyword evidence="3" id="KW-0067">ATP-binding</keyword>
<dbReference type="SUPFAM" id="SSF50891">
    <property type="entry name" value="Cyclophilin-like"/>
    <property type="match status" value="1"/>
</dbReference>
<proteinExistence type="predicted"/>
<dbReference type="Pfam" id="PF02682">
    <property type="entry name" value="CT_C_D"/>
    <property type="match status" value="1"/>
</dbReference>
<dbReference type="EMBL" id="BMLN01000009">
    <property type="protein sequence ID" value="GGO04781.1"/>
    <property type="molecule type" value="Genomic_DNA"/>
</dbReference>
<dbReference type="InterPro" id="IPR003833">
    <property type="entry name" value="CT_C_D"/>
</dbReference>
<comment type="caution">
    <text evidence="6">The sequence shown here is derived from an EMBL/GenBank/DDBJ whole genome shotgun (WGS) entry which is preliminary data.</text>
</comment>
<evidence type="ECO:0000256" key="4">
    <source>
        <dbReference type="SAM" id="MobiDB-lite"/>
    </source>
</evidence>
<evidence type="ECO:0000256" key="3">
    <source>
        <dbReference type="ARBA" id="ARBA00022840"/>
    </source>
</evidence>
<dbReference type="RefSeq" id="WP_018977934.1">
    <property type="nucleotide sequence ID" value="NZ_BMLN01000009.1"/>
</dbReference>
<dbReference type="InterPro" id="IPR029000">
    <property type="entry name" value="Cyclophilin-like_dom_sf"/>
</dbReference>
<evidence type="ECO:0000313" key="6">
    <source>
        <dbReference type="EMBL" id="GGO04781.1"/>
    </source>
</evidence>
<dbReference type="Proteomes" id="UP000606653">
    <property type="component" value="Unassembled WGS sequence"/>
</dbReference>
<organism evidence="6 7">
    <name type="scientific">Saccharibacillus kuerlensis</name>
    <dbReference type="NCBI Taxonomy" id="459527"/>
    <lineage>
        <taxon>Bacteria</taxon>
        <taxon>Bacillati</taxon>
        <taxon>Bacillota</taxon>
        <taxon>Bacilli</taxon>
        <taxon>Bacillales</taxon>
        <taxon>Paenibacillaceae</taxon>
        <taxon>Saccharibacillus</taxon>
    </lineage>
</organism>
<dbReference type="SUPFAM" id="SSF160467">
    <property type="entry name" value="PH0987 N-terminal domain-like"/>
    <property type="match status" value="1"/>
</dbReference>